<sequence>MAYGVGGRDQGRADAPGQAGPGQERPDQREGEPAGGLAPRRAGSDGFLGGRVGLIGHASMVGQNPHPVSRHRISEPPEAQYHHRDNPLGAATL</sequence>
<gene>
    <name evidence="2" type="ORF">Cco03nite_50940</name>
</gene>
<reference evidence="2 3" key="1">
    <citation type="submission" date="2021-01" db="EMBL/GenBank/DDBJ databases">
        <title>Whole genome shotgun sequence of Catellatospora coxensis NBRC 107359.</title>
        <authorList>
            <person name="Komaki H."/>
            <person name="Tamura T."/>
        </authorList>
    </citation>
    <scope>NUCLEOTIDE SEQUENCE [LARGE SCALE GENOMIC DNA]</scope>
    <source>
        <strain evidence="2 3">NBRC 107359</strain>
    </source>
</reference>
<proteinExistence type="predicted"/>
<comment type="caution">
    <text evidence="2">The sequence shown here is derived from an EMBL/GenBank/DDBJ whole genome shotgun (WGS) entry which is preliminary data.</text>
</comment>
<feature type="compositionally biased region" description="Basic and acidic residues" evidence="1">
    <location>
        <begin position="72"/>
        <end position="86"/>
    </location>
</feature>
<name>A0A8J3L3P0_9ACTN</name>
<accession>A0A8J3L3P0</accession>
<dbReference type="EMBL" id="BONI01000047">
    <property type="protein sequence ID" value="GIG08394.1"/>
    <property type="molecule type" value="Genomic_DNA"/>
</dbReference>
<dbReference type="Proteomes" id="UP000630887">
    <property type="component" value="Unassembled WGS sequence"/>
</dbReference>
<dbReference type="AlphaFoldDB" id="A0A8J3L3P0"/>
<organism evidence="2 3">
    <name type="scientific">Catellatospora coxensis</name>
    <dbReference type="NCBI Taxonomy" id="310354"/>
    <lineage>
        <taxon>Bacteria</taxon>
        <taxon>Bacillati</taxon>
        <taxon>Actinomycetota</taxon>
        <taxon>Actinomycetes</taxon>
        <taxon>Micromonosporales</taxon>
        <taxon>Micromonosporaceae</taxon>
        <taxon>Catellatospora</taxon>
    </lineage>
</organism>
<evidence type="ECO:0000313" key="2">
    <source>
        <dbReference type="EMBL" id="GIG08394.1"/>
    </source>
</evidence>
<evidence type="ECO:0000313" key="3">
    <source>
        <dbReference type="Proteomes" id="UP000630887"/>
    </source>
</evidence>
<evidence type="ECO:0000256" key="1">
    <source>
        <dbReference type="SAM" id="MobiDB-lite"/>
    </source>
</evidence>
<protein>
    <submittedName>
        <fullName evidence="2">Uncharacterized protein</fullName>
    </submittedName>
</protein>
<feature type="region of interest" description="Disordered" evidence="1">
    <location>
        <begin position="1"/>
        <end position="93"/>
    </location>
</feature>
<keyword evidence="3" id="KW-1185">Reference proteome</keyword>